<dbReference type="Proteomes" id="UP001317742">
    <property type="component" value="Chromosome"/>
</dbReference>
<evidence type="ECO:0008006" key="4">
    <source>
        <dbReference type="Google" id="ProtNLM"/>
    </source>
</evidence>
<keyword evidence="1" id="KW-0472">Membrane</keyword>
<keyword evidence="1" id="KW-0812">Transmembrane</keyword>
<feature type="transmembrane region" description="Helical" evidence="1">
    <location>
        <begin position="159"/>
        <end position="179"/>
    </location>
</feature>
<evidence type="ECO:0000313" key="3">
    <source>
        <dbReference type="Proteomes" id="UP001317742"/>
    </source>
</evidence>
<name>A0ABN6S314_9BACT</name>
<keyword evidence="1" id="KW-1133">Transmembrane helix</keyword>
<keyword evidence="3" id="KW-1185">Reference proteome</keyword>
<accession>A0ABN6S314</accession>
<organism evidence="2 3">
    <name type="scientific">Pseudodesulfovibrio nedwellii</name>
    <dbReference type="NCBI Taxonomy" id="2973072"/>
    <lineage>
        <taxon>Bacteria</taxon>
        <taxon>Pseudomonadati</taxon>
        <taxon>Thermodesulfobacteriota</taxon>
        <taxon>Desulfovibrionia</taxon>
        <taxon>Desulfovibrionales</taxon>
        <taxon>Desulfovibrionaceae</taxon>
    </lineage>
</organism>
<proteinExistence type="predicted"/>
<dbReference type="InterPro" id="IPR036280">
    <property type="entry name" value="Multihaem_cyt_sf"/>
</dbReference>
<dbReference type="EMBL" id="AP026709">
    <property type="protein sequence ID" value="BDQ37609.1"/>
    <property type="molecule type" value="Genomic_DNA"/>
</dbReference>
<dbReference type="SUPFAM" id="SSF48695">
    <property type="entry name" value="Multiheme cytochromes"/>
    <property type="match status" value="1"/>
</dbReference>
<reference evidence="2 3" key="1">
    <citation type="submission" date="2022-08" db="EMBL/GenBank/DDBJ databases">
        <title>Genome Sequence of the sulphate-reducing bacterium, Pseudodesulfovibrio sp. SYK.</title>
        <authorList>
            <person name="Kondo R."/>
            <person name="Kataoka T."/>
        </authorList>
    </citation>
    <scope>NUCLEOTIDE SEQUENCE [LARGE SCALE GENOMIC DNA]</scope>
    <source>
        <strain evidence="2 3">SYK</strain>
    </source>
</reference>
<evidence type="ECO:0000256" key="1">
    <source>
        <dbReference type="SAM" id="Phobius"/>
    </source>
</evidence>
<sequence>MASPCMAQEEVAGSNRYLLNEMSTGYYEEYEVIPGRDSPFLQWDEPRDTIRTGGRGRSATYQADSHAGVPNYWRHRCSSCHKKEAHNNRHVTRNNIACRHCHGVEPIAGINHYNSPMNPIRRHAYVCAKCHQGANGSFAMYLVHEPPPLLAGTAESFPVLYWITWIMVAIAFFSFALFLPHTGLWMLRELFTRKKGGDE</sequence>
<evidence type="ECO:0000313" key="2">
    <source>
        <dbReference type="EMBL" id="BDQ37609.1"/>
    </source>
</evidence>
<dbReference type="Gene3D" id="1.10.1130.10">
    <property type="entry name" value="Flavocytochrome C3, Chain A"/>
    <property type="match status" value="1"/>
</dbReference>
<protein>
    <recommendedName>
        <fullName evidence="4">Cytochrome c7-like domain-containing protein</fullName>
    </recommendedName>
</protein>
<gene>
    <name evidence="2" type="ORF">SYK_19690</name>
</gene>